<dbReference type="CDD" id="cd06662">
    <property type="entry name" value="SURF1"/>
    <property type="match status" value="1"/>
</dbReference>
<keyword evidence="1" id="KW-0472">Membrane</keyword>
<dbReference type="Proteomes" id="UP000276232">
    <property type="component" value="Unassembled WGS sequence"/>
</dbReference>
<evidence type="ECO:0000256" key="2">
    <source>
        <dbReference type="SAM" id="MobiDB-lite"/>
    </source>
</evidence>
<feature type="transmembrane region" description="Helical" evidence="1">
    <location>
        <begin position="42"/>
        <end position="61"/>
    </location>
</feature>
<dbReference type="RefSeq" id="WP_123379858.1">
    <property type="nucleotide sequence ID" value="NZ_RJKN01000004.1"/>
</dbReference>
<keyword evidence="1" id="KW-1133">Transmembrane helix</keyword>
<name>A0A3N1HL28_9ACTN</name>
<feature type="compositionally biased region" description="Basic and acidic residues" evidence="2">
    <location>
        <begin position="264"/>
        <end position="281"/>
    </location>
</feature>
<feature type="compositionally biased region" description="Low complexity" evidence="2">
    <location>
        <begin position="286"/>
        <end position="313"/>
    </location>
</feature>
<dbReference type="GO" id="GO:0005886">
    <property type="term" value="C:plasma membrane"/>
    <property type="evidence" value="ECO:0007669"/>
    <property type="project" value="UniProtKB-SubCell"/>
</dbReference>
<dbReference type="InterPro" id="IPR002994">
    <property type="entry name" value="Surf1/Shy1"/>
</dbReference>
<feature type="transmembrane region" description="Helical" evidence="1">
    <location>
        <begin position="240"/>
        <end position="257"/>
    </location>
</feature>
<proteinExistence type="inferred from homology"/>
<evidence type="ECO:0000256" key="1">
    <source>
        <dbReference type="RuleBase" id="RU363076"/>
    </source>
</evidence>
<feature type="region of interest" description="Disordered" evidence="2">
    <location>
        <begin position="1"/>
        <end position="32"/>
    </location>
</feature>
<dbReference type="PROSITE" id="PS50895">
    <property type="entry name" value="SURF1"/>
    <property type="match status" value="1"/>
</dbReference>
<keyword evidence="1" id="KW-1003">Cell membrane</keyword>
<feature type="region of interest" description="Disordered" evidence="2">
    <location>
        <begin position="264"/>
        <end position="313"/>
    </location>
</feature>
<comment type="subcellular location">
    <subcellularLocation>
        <location evidence="1">Cell membrane</location>
        <topology evidence="1">Multi-pass membrane protein</topology>
    </subcellularLocation>
</comment>
<evidence type="ECO:0000313" key="4">
    <source>
        <dbReference type="Proteomes" id="UP000276232"/>
    </source>
</evidence>
<dbReference type="AlphaFoldDB" id="A0A3N1HL28"/>
<dbReference type="Pfam" id="PF02104">
    <property type="entry name" value="SURF1"/>
    <property type="match status" value="1"/>
</dbReference>
<organism evidence="3 4">
    <name type="scientific">Pseudokineococcus lusitanus</name>
    <dbReference type="NCBI Taxonomy" id="763993"/>
    <lineage>
        <taxon>Bacteria</taxon>
        <taxon>Bacillati</taxon>
        <taxon>Actinomycetota</taxon>
        <taxon>Actinomycetes</taxon>
        <taxon>Kineosporiales</taxon>
        <taxon>Kineosporiaceae</taxon>
        <taxon>Pseudokineococcus</taxon>
    </lineage>
</organism>
<keyword evidence="1" id="KW-0812">Transmembrane</keyword>
<keyword evidence="4" id="KW-1185">Reference proteome</keyword>
<protein>
    <recommendedName>
        <fullName evidence="1">SURF1-like protein</fullName>
    </recommendedName>
</protein>
<reference evidence="3 4" key="1">
    <citation type="journal article" date="2015" name="Stand. Genomic Sci.">
        <title>Genomic Encyclopedia of Bacterial and Archaeal Type Strains, Phase III: the genomes of soil and plant-associated and newly described type strains.</title>
        <authorList>
            <person name="Whitman W.B."/>
            <person name="Woyke T."/>
            <person name="Klenk H.P."/>
            <person name="Zhou Y."/>
            <person name="Lilburn T.G."/>
            <person name="Beck B.J."/>
            <person name="De Vos P."/>
            <person name="Vandamme P."/>
            <person name="Eisen J.A."/>
            <person name="Garrity G."/>
            <person name="Hugenholtz P."/>
            <person name="Kyrpides N.C."/>
        </authorList>
    </citation>
    <scope>NUCLEOTIDE SEQUENCE [LARGE SCALE GENOMIC DNA]</scope>
    <source>
        <strain evidence="3 4">CECT 7306</strain>
    </source>
</reference>
<comment type="similarity">
    <text evidence="1">Belongs to the SURF1 family.</text>
</comment>
<gene>
    <name evidence="3" type="ORF">EDC03_1755</name>
</gene>
<comment type="caution">
    <text evidence="3">The sequence shown here is derived from an EMBL/GenBank/DDBJ whole genome shotgun (WGS) entry which is preliminary data.</text>
</comment>
<evidence type="ECO:0000313" key="3">
    <source>
        <dbReference type="EMBL" id="ROP43159.1"/>
    </source>
</evidence>
<dbReference type="OrthoDB" id="9807214at2"/>
<dbReference type="EMBL" id="RJKN01000004">
    <property type="protein sequence ID" value="ROP43159.1"/>
    <property type="molecule type" value="Genomic_DNA"/>
</dbReference>
<accession>A0A3N1HL28</accession>
<dbReference type="InParanoid" id="A0A3N1HL28"/>
<sequence>MGEGPVGGTRAPGAPGAGDGAPDPGPEDLPGFWRTATRPRMLGLLALALALAVVFAELGSWQLGRARSGSEAPEERGVVPLAQVLEPQEPLSGEAVAGPVEVEGTWADEPVQLVTGRTADGGEGRGAWVLAALEVDGTGAYLPVVRGWVPDPDAASLPAEEGPATLVGELALSQDPRGTADLPPGRLAAASSADLLNVWDGAVYAAHLVPVADDQAAGLDVVPPPARDTGVNAQNISYAFQWWVFAAFAVAMWLRVVHDVRRREAERCEDEREEARARRDGPGPPVDADAPAPTDAADAAGPPTARPTQEVTR</sequence>